<protein>
    <submittedName>
        <fullName evidence="2">VOC family protein</fullName>
    </submittedName>
</protein>
<dbReference type="RefSeq" id="WP_154361451.1">
    <property type="nucleotide sequence ID" value="NZ_WKJL01000048.1"/>
</dbReference>
<organism evidence="2 3">
    <name type="scientific">Duganella aquatilis</name>
    <dbReference type="NCBI Taxonomy" id="2666082"/>
    <lineage>
        <taxon>Bacteria</taxon>
        <taxon>Pseudomonadati</taxon>
        <taxon>Pseudomonadota</taxon>
        <taxon>Betaproteobacteria</taxon>
        <taxon>Burkholderiales</taxon>
        <taxon>Oxalobacteraceae</taxon>
        <taxon>Telluria group</taxon>
        <taxon>Duganella</taxon>
    </lineage>
</organism>
<reference evidence="2 3" key="1">
    <citation type="submission" date="2019-11" db="EMBL/GenBank/DDBJ databases">
        <title>Novel species isolated from a subtropical stream in China.</title>
        <authorList>
            <person name="Lu H."/>
        </authorList>
    </citation>
    <scope>NUCLEOTIDE SEQUENCE [LARGE SCALE GENOMIC DNA]</scope>
    <source>
        <strain evidence="2 3">FT26W</strain>
    </source>
</reference>
<proteinExistence type="predicted"/>
<dbReference type="EMBL" id="WKJL01000048">
    <property type="protein sequence ID" value="MRW88247.1"/>
    <property type="molecule type" value="Genomic_DNA"/>
</dbReference>
<evidence type="ECO:0000259" key="1">
    <source>
        <dbReference type="PROSITE" id="PS51819"/>
    </source>
</evidence>
<feature type="domain" description="VOC" evidence="1">
    <location>
        <begin position="2"/>
        <end position="121"/>
    </location>
</feature>
<dbReference type="Gene3D" id="3.10.180.10">
    <property type="entry name" value="2,3-Dihydroxybiphenyl 1,2-Dioxygenase, domain 1"/>
    <property type="match status" value="1"/>
</dbReference>
<evidence type="ECO:0000313" key="2">
    <source>
        <dbReference type="EMBL" id="MRW88247.1"/>
    </source>
</evidence>
<comment type="caution">
    <text evidence="2">The sequence shown here is derived from an EMBL/GenBank/DDBJ whole genome shotgun (WGS) entry which is preliminary data.</text>
</comment>
<dbReference type="InterPro" id="IPR004360">
    <property type="entry name" value="Glyas_Fos-R_dOase_dom"/>
</dbReference>
<dbReference type="SUPFAM" id="SSF54593">
    <property type="entry name" value="Glyoxalase/Bleomycin resistance protein/Dihydroxybiphenyl dioxygenase"/>
    <property type="match status" value="1"/>
</dbReference>
<dbReference type="InterPro" id="IPR037523">
    <property type="entry name" value="VOC_core"/>
</dbReference>
<sequence length="124" mass="13357">MKFASVRLVTEQFEALLAFYQQLSGVEPARLAEGFAQVHFDGVLLAIAAQELVTRFNAGAAVAGANRSAILEFEVDDVAAVGERLVRDNAEIVMPATRMPWGNLSLLARDPDGNLVNIFSRPAA</sequence>
<name>A0A844D584_9BURK</name>
<dbReference type="Proteomes" id="UP000439986">
    <property type="component" value="Unassembled WGS sequence"/>
</dbReference>
<accession>A0A844D584</accession>
<dbReference type="InterPro" id="IPR029068">
    <property type="entry name" value="Glyas_Bleomycin-R_OHBP_Dase"/>
</dbReference>
<keyword evidence="3" id="KW-1185">Reference proteome</keyword>
<dbReference type="PROSITE" id="PS51819">
    <property type="entry name" value="VOC"/>
    <property type="match status" value="1"/>
</dbReference>
<dbReference type="AlphaFoldDB" id="A0A844D584"/>
<dbReference type="Pfam" id="PF00903">
    <property type="entry name" value="Glyoxalase"/>
    <property type="match status" value="1"/>
</dbReference>
<gene>
    <name evidence="2" type="ORF">GJ698_29640</name>
</gene>
<evidence type="ECO:0000313" key="3">
    <source>
        <dbReference type="Proteomes" id="UP000439986"/>
    </source>
</evidence>